<dbReference type="GO" id="GO:0005829">
    <property type="term" value="C:cytosol"/>
    <property type="evidence" value="ECO:0007669"/>
    <property type="project" value="TreeGrafter"/>
</dbReference>
<evidence type="ECO:0000313" key="2">
    <source>
        <dbReference type="Proteomes" id="UP000321685"/>
    </source>
</evidence>
<dbReference type="InterPro" id="IPR006549">
    <property type="entry name" value="HAD-SF_hydro_IIIA"/>
</dbReference>
<keyword evidence="2" id="KW-1185">Reference proteome</keyword>
<dbReference type="EMBL" id="BJVJ01000044">
    <property type="protein sequence ID" value="GEL25052.1"/>
    <property type="molecule type" value="Genomic_DNA"/>
</dbReference>
<dbReference type="NCBIfam" id="TIGR01662">
    <property type="entry name" value="HAD-SF-IIIA"/>
    <property type="match status" value="1"/>
</dbReference>
<dbReference type="SUPFAM" id="SSF56784">
    <property type="entry name" value="HAD-like"/>
    <property type="match status" value="1"/>
</dbReference>
<name>A0A511DJT0_9PSEU</name>
<dbReference type="Proteomes" id="UP000321685">
    <property type="component" value="Unassembled WGS sequence"/>
</dbReference>
<dbReference type="Gene3D" id="3.40.50.1000">
    <property type="entry name" value="HAD superfamily/HAD-like"/>
    <property type="match status" value="1"/>
</dbReference>
<dbReference type="PANTHER" id="PTHR43434:SF1">
    <property type="entry name" value="PHOSPHOGLYCOLATE PHOSPHATASE"/>
    <property type="match status" value="1"/>
</dbReference>
<dbReference type="GO" id="GO:0008967">
    <property type="term" value="F:phosphoglycolate phosphatase activity"/>
    <property type="evidence" value="ECO:0007669"/>
    <property type="project" value="TreeGrafter"/>
</dbReference>
<organism evidence="1 2">
    <name type="scientific">Pseudonocardia sulfidoxydans NBRC 16205</name>
    <dbReference type="NCBI Taxonomy" id="1223511"/>
    <lineage>
        <taxon>Bacteria</taxon>
        <taxon>Bacillati</taxon>
        <taxon>Actinomycetota</taxon>
        <taxon>Actinomycetes</taxon>
        <taxon>Pseudonocardiales</taxon>
        <taxon>Pseudonocardiaceae</taxon>
        <taxon>Pseudonocardia</taxon>
    </lineage>
</organism>
<protein>
    <submittedName>
        <fullName evidence="1">Hydrolase</fullName>
    </submittedName>
</protein>
<dbReference type="AlphaFoldDB" id="A0A511DJT0"/>
<dbReference type="InterPro" id="IPR036412">
    <property type="entry name" value="HAD-like_sf"/>
</dbReference>
<dbReference type="Pfam" id="PF00702">
    <property type="entry name" value="Hydrolase"/>
    <property type="match status" value="1"/>
</dbReference>
<gene>
    <name evidence="1" type="ORF">PSU4_40060</name>
</gene>
<comment type="caution">
    <text evidence="1">The sequence shown here is derived from an EMBL/GenBank/DDBJ whole genome shotgun (WGS) entry which is preliminary data.</text>
</comment>
<keyword evidence="1" id="KW-0378">Hydrolase</keyword>
<dbReference type="CDD" id="cd01427">
    <property type="entry name" value="HAD_like"/>
    <property type="match status" value="1"/>
</dbReference>
<dbReference type="InterPro" id="IPR050155">
    <property type="entry name" value="HAD-like_hydrolase_sf"/>
</dbReference>
<evidence type="ECO:0000313" key="1">
    <source>
        <dbReference type="EMBL" id="GEL25052.1"/>
    </source>
</evidence>
<dbReference type="GO" id="GO:0006281">
    <property type="term" value="P:DNA repair"/>
    <property type="evidence" value="ECO:0007669"/>
    <property type="project" value="TreeGrafter"/>
</dbReference>
<accession>A0A511DJT0</accession>
<sequence>MPEDLAGLLARPHVLLDFDGPVCAVYGGTSSRVVANHLRERLRDGGAPVPADIAATDDPLDVLRHAATIDAGCLSRIESDFVGQEVAAVATATATPGAAQAVSALVAAGRTITIVSNNSADAVRAYLKRAGLTGLVAGVAGRVPRRPDLMKPHPHLLREAMTALATTAAECVMIGDSETDIEVAHLVGSPAVAFAHKPSKRARLEALDPEAIITSMFDVSTAVP</sequence>
<proteinExistence type="predicted"/>
<dbReference type="InterPro" id="IPR023214">
    <property type="entry name" value="HAD_sf"/>
</dbReference>
<reference evidence="1 2" key="1">
    <citation type="submission" date="2019-07" db="EMBL/GenBank/DDBJ databases">
        <title>Whole genome shotgun sequence of Pseudonocardia sulfidoxydans NBRC 16205.</title>
        <authorList>
            <person name="Hosoyama A."/>
            <person name="Uohara A."/>
            <person name="Ohji S."/>
            <person name="Ichikawa N."/>
        </authorList>
    </citation>
    <scope>NUCLEOTIDE SEQUENCE [LARGE SCALE GENOMIC DNA]</scope>
    <source>
        <strain evidence="1 2">NBRC 16205</strain>
    </source>
</reference>
<dbReference type="PANTHER" id="PTHR43434">
    <property type="entry name" value="PHOSPHOGLYCOLATE PHOSPHATASE"/>
    <property type="match status" value="1"/>
</dbReference>
<dbReference type="RefSeq" id="WP_186817073.1">
    <property type="nucleotide sequence ID" value="NZ_BJVJ01000044.1"/>
</dbReference>